<dbReference type="PANTHER" id="PTHR11552:SF147">
    <property type="entry name" value="CHOLINE DEHYDROGENASE, MITOCHONDRIAL"/>
    <property type="match status" value="1"/>
</dbReference>
<evidence type="ECO:0000259" key="6">
    <source>
        <dbReference type="Pfam" id="PF05199"/>
    </source>
</evidence>
<protein>
    <submittedName>
        <fullName evidence="7">Uncharacterized protein</fullName>
    </submittedName>
</protein>
<evidence type="ECO:0000256" key="2">
    <source>
        <dbReference type="ARBA" id="ARBA00010790"/>
    </source>
</evidence>
<dbReference type="EMBL" id="JBBXMP010000026">
    <property type="protein sequence ID" value="KAL0067326.1"/>
    <property type="molecule type" value="Genomic_DNA"/>
</dbReference>
<reference evidence="7 8" key="1">
    <citation type="submission" date="2024-05" db="EMBL/GenBank/DDBJ databases">
        <title>A draft genome resource for the thread blight pathogen Marasmius tenuissimus strain MS-2.</title>
        <authorList>
            <person name="Yulfo-Soto G.E."/>
            <person name="Baruah I.K."/>
            <person name="Amoako-Attah I."/>
            <person name="Bukari Y."/>
            <person name="Meinhardt L.W."/>
            <person name="Bailey B.A."/>
            <person name="Cohen S.P."/>
        </authorList>
    </citation>
    <scope>NUCLEOTIDE SEQUENCE [LARGE SCALE GENOMIC DNA]</scope>
    <source>
        <strain evidence="7 8">MS-2</strain>
    </source>
</reference>
<keyword evidence="8" id="KW-1185">Reference proteome</keyword>
<dbReference type="Gene3D" id="3.50.50.60">
    <property type="entry name" value="FAD/NAD(P)-binding domain"/>
    <property type="match status" value="1"/>
</dbReference>
<dbReference type="SUPFAM" id="SSF54373">
    <property type="entry name" value="FAD-linked reductases, C-terminal domain"/>
    <property type="match status" value="1"/>
</dbReference>
<organism evidence="7 8">
    <name type="scientific">Marasmius tenuissimus</name>
    <dbReference type="NCBI Taxonomy" id="585030"/>
    <lineage>
        <taxon>Eukaryota</taxon>
        <taxon>Fungi</taxon>
        <taxon>Dikarya</taxon>
        <taxon>Basidiomycota</taxon>
        <taxon>Agaricomycotina</taxon>
        <taxon>Agaricomycetes</taxon>
        <taxon>Agaricomycetidae</taxon>
        <taxon>Agaricales</taxon>
        <taxon>Marasmiineae</taxon>
        <taxon>Marasmiaceae</taxon>
        <taxon>Marasmius</taxon>
    </lineage>
</organism>
<dbReference type="PANTHER" id="PTHR11552">
    <property type="entry name" value="GLUCOSE-METHANOL-CHOLINE GMC OXIDOREDUCTASE"/>
    <property type="match status" value="1"/>
</dbReference>
<feature type="domain" description="Glucose-methanol-choline oxidoreductase N-terminal" evidence="5">
    <location>
        <begin position="45"/>
        <end position="313"/>
    </location>
</feature>
<evidence type="ECO:0000313" key="7">
    <source>
        <dbReference type="EMBL" id="KAL0067326.1"/>
    </source>
</evidence>
<comment type="similarity">
    <text evidence="2">Belongs to the GMC oxidoreductase family.</text>
</comment>
<accession>A0ABR2ZZZ8</accession>
<dbReference type="Pfam" id="PF05199">
    <property type="entry name" value="GMC_oxred_C"/>
    <property type="match status" value="1"/>
</dbReference>
<evidence type="ECO:0000256" key="1">
    <source>
        <dbReference type="ARBA" id="ARBA00001974"/>
    </source>
</evidence>
<dbReference type="Gene3D" id="3.30.560.10">
    <property type="entry name" value="Glucose Oxidase, domain 3"/>
    <property type="match status" value="1"/>
</dbReference>
<evidence type="ECO:0000256" key="4">
    <source>
        <dbReference type="ARBA" id="ARBA00022827"/>
    </source>
</evidence>
<gene>
    <name evidence="7" type="ORF">AAF712_005553</name>
</gene>
<dbReference type="InterPro" id="IPR036188">
    <property type="entry name" value="FAD/NAD-bd_sf"/>
</dbReference>
<dbReference type="Proteomes" id="UP001437256">
    <property type="component" value="Unassembled WGS sequence"/>
</dbReference>
<dbReference type="Pfam" id="PF00732">
    <property type="entry name" value="GMC_oxred_N"/>
    <property type="match status" value="1"/>
</dbReference>
<evidence type="ECO:0000256" key="3">
    <source>
        <dbReference type="ARBA" id="ARBA00022630"/>
    </source>
</evidence>
<comment type="caution">
    <text evidence="7">The sequence shown here is derived from an EMBL/GenBank/DDBJ whole genome shotgun (WGS) entry which is preliminary data.</text>
</comment>
<comment type="cofactor">
    <cofactor evidence="1">
        <name>FAD</name>
        <dbReference type="ChEBI" id="CHEBI:57692"/>
    </cofactor>
</comment>
<proteinExistence type="inferred from homology"/>
<dbReference type="InterPro" id="IPR007867">
    <property type="entry name" value="GMC_OxRtase_C"/>
</dbReference>
<sequence length="562" mass="61518">MFICIAGAAGAVVANRLTEDPKVSVLLLEAGGSNENILDSEAPAFAGLMAPGTSWDWNFTSTPQAAINNRSVAAARGFLLGGSTSLNFMVYTRGSAEDWDRYASITGDRGWSWDSLQPYIRKNEHFVSQPSTKHADPEPQFNPKVHGFNGINAVSLEGFPKDINERVIRTVQERSAEFPFNQDMNSGKQLGVGWVQATVDKGVRSSSATSYLGPRFMKRPNLHVLLNARVTRVHGNRSNRGRMAFNSVEFTQDAGGTSHTVTASKEIILSAGVFMTPHILLHSGVGDSASLKELGINAVHHLPSVGRNLREQPSTRNQWLVTSKMTQETFAQNATFFSEQVDTWQRTKTGPLVDPPNSFLAWLRLPRDSSIFKRFHDPTPGPHTAHFEFIIANGLLSRAVPATGNFLRFGTAVVQPMSVGSVTINSTNPLDHPVINYNLLTSEYDLFVLREAFRQSNRFLSHPVWKDYLISPPTNATTDDEINAYIRANAGPMNHPIGTAAMSAKHAKDGVVDPHLKVKGVDGLRVVDASIFPITPTAHTQAPTYIVAERAADLIKASWGLK</sequence>
<name>A0ABR2ZZZ8_9AGAR</name>
<keyword evidence="3" id="KW-0285">Flavoprotein</keyword>
<dbReference type="PIRSF" id="PIRSF000137">
    <property type="entry name" value="Alcohol_oxidase"/>
    <property type="match status" value="1"/>
</dbReference>
<dbReference type="SUPFAM" id="SSF51905">
    <property type="entry name" value="FAD/NAD(P)-binding domain"/>
    <property type="match status" value="1"/>
</dbReference>
<feature type="domain" description="Glucose-methanol-choline oxidoreductase C-terminal" evidence="6">
    <location>
        <begin position="416"/>
        <end position="548"/>
    </location>
</feature>
<evidence type="ECO:0000313" key="8">
    <source>
        <dbReference type="Proteomes" id="UP001437256"/>
    </source>
</evidence>
<dbReference type="InterPro" id="IPR012132">
    <property type="entry name" value="GMC_OxRdtase"/>
</dbReference>
<keyword evidence="4" id="KW-0274">FAD</keyword>
<evidence type="ECO:0000259" key="5">
    <source>
        <dbReference type="Pfam" id="PF00732"/>
    </source>
</evidence>
<dbReference type="InterPro" id="IPR000172">
    <property type="entry name" value="GMC_OxRdtase_N"/>
</dbReference>